<comment type="caution">
    <text evidence="2">The sequence shown here is derived from an EMBL/GenBank/DDBJ whole genome shotgun (WGS) entry which is preliminary data.</text>
</comment>
<keyword evidence="3" id="KW-1185">Reference proteome</keyword>
<reference evidence="2 3" key="1">
    <citation type="submission" date="2018-11" db="EMBL/GenBank/DDBJ databases">
        <title>Complete genome sequencing of the Actinobacteria Serinibacter sp. K3-2.</title>
        <authorList>
            <person name="Rakitin A.L."/>
            <person name="Beletsky A.V."/>
            <person name="Mardanov A.V."/>
            <person name="Ravin N.V."/>
            <person name="Gromova A.S."/>
            <person name="Filippova S.N."/>
            <person name="Gal'Chenko V.F."/>
        </authorList>
    </citation>
    <scope>NUCLEOTIDE SEQUENCE [LARGE SCALE GENOMIC DNA]</scope>
    <source>
        <strain evidence="2 3">K3-2</strain>
    </source>
</reference>
<gene>
    <name evidence="2" type="ORF">SERN_0981</name>
</gene>
<dbReference type="EMBL" id="RHPJ01000002">
    <property type="protein sequence ID" value="TGO04977.1"/>
    <property type="molecule type" value="Genomic_DNA"/>
</dbReference>
<dbReference type="AlphaFoldDB" id="A0A4Z1E5J4"/>
<name>A0A4Z1E5J4_9MICO</name>
<protein>
    <submittedName>
        <fullName evidence="2">Uncharacterized protein</fullName>
    </submittedName>
</protein>
<accession>A0A4Z1E5J4</accession>
<sequence>MTRTSPIGGRQASPDTPTRTEEALELRADPDDIAHLVCCRDDEWRLGFCGAPGEYLNFAAETVCTMCVEVAEQRLPGCFDNDPMRCPNDHLPCPDLTDVYLRAMDLTDGGTS</sequence>
<proteinExistence type="predicted"/>
<feature type="region of interest" description="Disordered" evidence="1">
    <location>
        <begin position="1"/>
        <end position="21"/>
    </location>
</feature>
<dbReference type="OrthoDB" id="4949930at2"/>
<dbReference type="Proteomes" id="UP000297318">
    <property type="component" value="Unassembled WGS sequence"/>
</dbReference>
<evidence type="ECO:0000313" key="3">
    <source>
        <dbReference type="Proteomes" id="UP000297318"/>
    </source>
</evidence>
<evidence type="ECO:0000313" key="2">
    <source>
        <dbReference type="EMBL" id="TGO04977.1"/>
    </source>
</evidence>
<organism evidence="2 3">
    <name type="scientific">Serinibacter arcticus</name>
    <dbReference type="NCBI Taxonomy" id="1655435"/>
    <lineage>
        <taxon>Bacteria</taxon>
        <taxon>Bacillati</taxon>
        <taxon>Actinomycetota</taxon>
        <taxon>Actinomycetes</taxon>
        <taxon>Micrococcales</taxon>
        <taxon>Beutenbergiaceae</taxon>
        <taxon>Serinibacter</taxon>
    </lineage>
</organism>
<dbReference type="RefSeq" id="WP_135849055.1">
    <property type="nucleotide sequence ID" value="NZ_RHPJ01000002.1"/>
</dbReference>
<evidence type="ECO:0000256" key="1">
    <source>
        <dbReference type="SAM" id="MobiDB-lite"/>
    </source>
</evidence>